<feature type="region of interest" description="Disordered" evidence="1">
    <location>
        <begin position="1"/>
        <end position="22"/>
    </location>
</feature>
<dbReference type="Proteomes" id="UP000008909">
    <property type="component" value="Unassembled WGS sequence"/>
</dbReference>
<dbReference type="EMBL" id="DF143986">
    <property type="protein sequence ID" value="GAA55259.1"/>
    <property type="molecule type" value="Genomic_DNA"/>
</dbReference>
<keyword evidence="3" id="KW-1185">Reference proteome</keyword>
<evidence type="ECO:0000256" key="1">
    <source>
        <dbReference type="SAM" id="MobiDB-lite"/>
    </source>
</evidence>
<dbReference type="AlphaFoldDB" id="G7YQM9"/>
<feature type="compositionally biased region" description="Polar residues" evidence="1">
    <location>
        <begin position="1"/>
        <end position="18"/>
    </location>
</feature>
<organism evidence="2 3">
    <name type="scientific">Clonorchis sinensis</name>
    <name type="common">Chinese liver fluke</name>
    <dbReference type="NCBI Taxonomy" id="79923"/>
    <lineage>
        <taxon>Eukaryota</taxon>
        <taxon>Metazoa</taxon>
        <taxon>Spiralia</taxon>
        <taxon>Lophotrochozoa</taxon>
        <taxon>Platyhelminthes</taxon>
        <taxon>Trematoda</taxon>
        <taxon>Digenea</taxon>
        <taxon>Opisthorchiida</taxon>
        <taxon>Opisthorchiata</taxon>
        <taxon>Opisthorchiidae</taxon>
        <taxon>Clonorchis</taxon>
    </lineage>
</organism>
<evidence type="ECO:0000313" key="2">
    <source>
        <dbReference type="EMBL" id="GAA55259.1"/>
    </source>
</evidence>
<proteinExistence type="predicted"/>
<reference evidence="2" key="1">
    <citation type="journal article" date="2011" name="Genome Biol.">
        <title>The draft genome of the carcinogenic human liver fluke Clonorchis sinensis.</title>
        <authorList>
            <person name="Wang X."/>
            <person name="Chen W."/>
            <person name="Huang Y."/>
            <person name="Sun J."/>
            <person name="Men J."/>
            <person name="Liu H."/>
            <person name="Luo F."/>
            <person name="Guo L."/>
            <person name="Lv X."/>
            <person name="Deng C."/>
            <person name="Zhou C."/>
            <person name="Fan Y."/>
            <person name="Li X."/>
            <person name="Huang L."/>
            <person name="Hu Y."/>
            <person name="Liang C."/>
            <person name="Hu X."/>
            <person name="Xu J."/>
            <person name="Yu X."/>
        </authorList>
    </citation>
    <scope>NUCLEOTIDE SEQUENCE [LARGE SCALE GENOMIC DNA]</scope>
    <source>
        <strain evidence="2">Henan</strain>
    </source>
</reference>
<evidence type="ECO:0000313" key="3">
    <source>
        <dbReference type="Proteomes" id="UP000008909"/>
    </source>
</evidence>
<sequence>MQSVTKQPVSGNSTNNVGNLMKPPPLMVHAQSSPCRMLFHPAFTYLLVRGKFSSVTMLIMLLQIRILQRTGPEWMNSQTHIPPNKSLTWIGQPHKAVIVTSLANRSAMAGCEDKVDKRLLNAASQSTMKPADFENGDTLFKLRIQIAFASPVRAFETMSTIVRKAPRQQQTAADEKDSNRQSGVRVICTLVHFKRLSVRDVYRSLELNDNSSQLAIDAVNATASIGCLSDGCRSVHQAREWALCILLLLKTIELNVVDQNEELKSIAIRAISKPRKEKKLQQRADSKCTRALFGAFSTQDTNYLPLSQIDLKLAESAICGISSDNLRTQWISKPFRHYKRTSLDVSSGKYISLCQFFKTNENNDSKEYATIARHLQFFLCFK</sequence>
<gene>
    <name evidence="2" type="ORF">CLF_107499</name>
</gene>
<name>G7YQM9_CLOSI</name>
<accession>G7YQM9</accession>
<protein>
    <submittedName>
        <fullName evidence="2">Uncharacterized protein</fullName>
    </submittedName>
</protein>
<reference key="2">
    <citation type="submission" date="2011-10" db="EMBL/GenBank/DDBJ databases">
        <title>The genome and transcriptome sequence of Clonorchis sinensis provide insights into the carcinogenic liver fluke.</title>
        <authorList>
            <person name="Wang X."/>
            <person name="Huang Y."/>
            <person name="Chen W."/>
            <person name="Liu H."/>
            <person name="Guo L."/>
            <person name="Chen Y."/>
            <person name="Luo F."/>
            <person name="Zhou W."/>
            <person name="Sun J."/>
            <person name="Mao Q."/>
            <person name="Liang P."/>
            <person name="Zhou C."/>
            <person name="Tian Y."/>
            <person name="Men J."/>
            <person name="Lv X."/>
            <person name="Huang L."/>
            <person name="Zhou J."/>
            <person name="Hu Y."/>
            <person name="Li R."/>
            <person name="Zhang F."/>
            <person name="Lei H."/>
            <person name="Li X."/>
            <person name="Hu X."/>
            <person name="Liang C."/>
            <person name="Xu J."/>
            <person name="Wu Z."/>
            <person name="Yu X."/>
        </authorList>
    </citation>
    <scope>NUCLEOTIDE SEQUENCE</scope>
    <source>
        <strain>Henan</strain>
    </source>
</reference>